<dbReference type="SMART" id="SM00232">
    <property type="entry name" value="JAB_MPN"/>
    <property type="match status" value="1"/>
</dbReference>
<dbReference type="GO" id="GO:0033290">
    <property type="term" value="C:eukaryotic 48S preinitiation complex"/>
    <property type="evidence" value="ECO:0007669"/>
    <property type="project" value="UniProtKB-UniRule"/>
</dbReference>
<evidence type="ECO:0000313" key="7">
    <source>
        <dbReference type="EMBL" id="VDM98751.1"/>
    </source>
</evidence>
<feature type="domain" description="MPN" evidence="6">
    <location>
        <begin position="15"/>
        <end position="168"/>
    </location>
</feature>
<dbReference type="GO" id="GO:0001732">
    <property type="term" value="P:formation of cytoplasmic translation initiation complex"/>
    <property type="evidence" value="ECO:0007669"/>
    <property type="project" value="UniProtKB-UniRule"/>
</dbReference>
<organism evidence="9">
    <name type="scientific">Thelazia callipaeda</name>
    <name type="common">Oriental eyeworm</name>
    <name type="synonym">Parasitic nematode</name>
    <dbReference type="NCBI Taxonomy" id="103827"/>
    <lineage>
        <taxon>Eukaryota</taxon>
        <taxon>Metazoa</taxon>
        <taxon>Ecdysozoa</taxon>
        <taxon>Nematoda</taxon>
        <taxon>Chromadorea</taxon>
        <taxon>Rhabditida</taxon>
        <taxon>Spirurina</taxon>
        <taxon>Spiruromorpha</taxon>
        <taxon>Thelazioidea</taxon>
        <taxon>Thelaziidae</taxon>
        <taxon>Thelazia</taxon>
    </lineage>
</organism>
<name>A0A0N5CR15_THECL</name>
<dbReference type="STRING" id="103827.A0A0N5CR15"/>
<dbReference type="InterPro" id="IPR050242">
    <property type="entry name" value="JAMM_MPN+_peptidase_M67A"/>
</dbReference>
<dbReference type="Proteomes" id="UP000276776">
    <property type="component" value="Unassembled WGS sequence"/>
</dbReference>
<keyword evidence="1 4" id="KW-0963">Cytoplasm</keyword>
<dbReference type="GO" id="GO:0003743">
    <property type="term" value="F:translation initiation factor activity"/>
    <property type="evidence" value="ECO:0007669"/>
    <property type="project" value="UniProtKB-UniRule"/>
</dbReference>
<evidence type="ECO:0000259" key="6">
    <source>
        <dbReference type="PROSITE" id="PS50249"/>
    </source>
</evidence>
<protein>
    <recommendedName>
        <fullName evidence="4">Eukaryotic translation initiation factor 3 subunit H</fullName>
        <shortName evidence="4">eIF3h</shortName>
    </recommendedName>
</protein>
<dbReference type="InterPro" id="IPR027524">
    <property type="entry name" value="eIF3h"/>
</dbReference>
<dbReference type="Pfam" id="PF19445">
    <property type="entry name" value="eIF3h_C"/>
    <property type="match status" value="1"/>
</dbReference>
<keyword evidence="8" id="KW-1185">Reference proteome</keyword>
<dbReference type="PROSITE" id="PS50249">
    <property type="entry name" value="MPN"/>
    <property type="match status" value="1"/>
</dbReference>
<dbReference type="AlphaFoldDB" id="A0A0N5CR15"/>
<keyword evidence="2 4" id="KW-0396">Initiation factor</keyword>
<gene>
    <name evidence="7" type="ORF">TCLT_LOCUS2666</name>
</gene>
<evidence type="ECO:0000256" key="3">
    <source>
        <dbReference type="ARBA" id="ARBA00022917"/>
    </source>
</evidence>
<dbReference type="GO" id="GO:0016282">
    <property type="term" value="C:eukaryotic 43S preinitiation complex"/>
    <property type="evidence" value="ECO:0007669"/>
    <property type="project" value="UniProtKB-UniRule"/>
</dbReference>
<reference evidence="7 8" key="2">
    <citation type="submission" date="2018-11" db="EMBL/GenBank/DDBJ databases">
        <authorList>
            <consortium name="Pathogen Informatics"/>
        </authorList>
    </citation>
    <scope>NUCLEOTIDE SEQUENCE [LARGE SCALE GENOMIC DNA]</scope>
</reference>
<comment type="similarity">
    <text evidence="4">Belongs to the eIF-3 subunit H family.</text>
</comment>
<comment type="function">
    <text evidence="4">Component of the eukaryotic translation initiation factor 3 (eIF-3) complex, which is involved in protein synthesis of a specialized repertoire of mRNAs and, together with other initiation factors, stimulates binding of mRNA and methionyl-tRNAi to the 40S ribosome. The eIF-3 complex specifically targets and initiates translation of a subset of mRNAs involved in cell proliferation.</text>
</comment>
<feature type="region of interest" description="Disordered" evidence="5">
    <location>
        <begin position="278"/>
        <end position="298"/>
    </location>
</feature>
<evidence type="ECO:0000313" key="9">
    <source>
        <dbReference type="WBParaSite" id="TCLT_0000266501-mRNA-1"/>
    </source>
</evidence>
<evidence type="ECO:0000256" key="4">
    <source>
        <dbReference type="HAMAP-Rule" id="MF_03007"/>
    </source>
</evidence>
<dbReference type="GO" id="GO:0008237">
    <property type="term" value="F:metallopeptidase activity"/>
    <property type="evidence" value="ECO:0007669"/>
    <property type="project" value="InterPro"/>
</dbReference>
<dbReference type="CDD" id="cd08065">
    <property type="entry name" value="MPN_eIF3h"/>
    <property type="match status" value="1"/>
</dbReference>
<comment type="subcellular location">
    <subcellularLocation>
        <location evidence="4">Cytoplasm</location>
    </subcellularLocation>
</comment>
<feature type="compositionally biased region" description="Basic and acidic residues" evidence="5">
    <location>
        <begin position="278"/>
        <end position="289"/>
    </location>
</feature>
<dbReference type="GO" id="GO:0005852">
    <property type="term" value="C:eukaryotic translation initiation factor 3 complex"/>
    <property type="evidence" value="ECO:0007669"/>
    <property type="project" value="UniProtKB-UniRule"/>
</dbReference>
<dbReference type="InterPro" id="IPR000555">
    <property type="entry name" value="JAMM/MPN+_dom"/>
</dbReference>
<dbReference type="InterPro" id="IPR045810">
    <property type="entry name" value="eIF3h_C"/>
</dbReference>
<proteinExistence type="inferred from homology"/>
<comment type="subunit">
    <text evidence="4">Component of the eukaryotic translation initiation factor 3 (eIF-3) complex.</text>
</comment>
<dbReference type="HAMAP" id="MF_03007">
    <property type="entry name" value="eIF3h"/>
    <property type="match status" value="1"/>
</dbReference>
<keyword evidence="3 4" id="KW-0648">Protein biosynthesis</keyword>
<sequence>MATFSGITTPSSVHILNMFQVVMKIVKHVDSEMYAGLNEVAGEACRGLLTGLVSSDDRRLEITNCFPTARAEPALDGDETAQNNAYHEEQKQVETLDMLRKFRDMNIDYELVGFYQAHPFGACFAQEMVDSLVDYQSSVPDGVVLIYDPVKTRQGQLSIRAYRLSTKALEMSLEGDWSPESTKAVGLTYENMLEELPVVIKNSHLVNVMLAELALEGGRVMRQSSSHLELGTRRSLEKCLRSLMSDVDDLNRTVMAYTKYVADKQRHDLTVYNATQKRQAENEQREARGEPPLSFDDIKKIKPPQLATKCGMLESFLCSSDANAHADYAAEVTGENIAKLFLAEAVADSHSLKDRVGAGIIR</sequence>
<accession>A0A0N5CR15</accession>
<dbReference type="WBParaSite" id="TCLT_0000266501-mRNA-1">
    <property type="protein sequence ID" value="TCLT_0000266501-mRNA-1"/>
    <property type="gene ID" value="TCLT_0000266501"/>
</dbReference>
<evidence type="ECO:0000256" key="5">
    <source>
        <dbReference type="SAM" id="MobiDB-lite"/>
    </source>
</evidence>
<dbReference type="Pfam" id="PF01398">
    <property type="entry name" value="JAB"/>
    <property type="match status" value="1"/>
</dbReference>
<evidence type="ECO:0000313" key="8">
    <source>
        <dbReference type="Proteomes" id="UP000276776"/>
    </source>
</evidence>
<evidence type="ECO:0000256" key="1">
    <source>
        <dbReference type="ARBA" id="ARBA00022490"/>
    </source>
</evidence>
<dbReference type="PANTHER" id="PTHR10410">
    <property type="entry name" value="EUKARYOTIC TRANSLATION INITIATION FACTOR 3 -RELATED"/>
    <property type="match status" value="1"/>
</dbReference>
<dbReference type="InterPro" id="IPR037518">
    <property type="entry name" value="MPN"/>
</dbReference>
<reference evidence="9" key="1">
    <citation type="submission" date="2017-02" db="UniProtKB">
        <authorList>
            <consortium name="WormBaseParasite"/>
        </authorList>
    </citation>
    <scope>IDENTIFICATION</scope>
</reference>
<evidence type="ECO:0000256" key="2">
    <source>
        <dbReference type="ARBA" id="ARBA00022540"/>
    </source>
</evidence>
<dbReference type="EMBL" id="UYYF01000617">
    <property type="protein sequence ID" value="VDM98751.1"/>
    <property type="molecule type" value="Genomic_DNA"/>
</dbReference>
<dbReference type="OMA" id="WYQSTYF"/>
<dbReference type="FunFam" id="3.40.140.10:FF:000087">
    <property type="entry name" value="Eukaryotic translation initiation factor 3 subunit H"/>
    <property type="match status" value="1"/>
</dbReference>
<dbReference type="Gene3D" id="3.40.140.10">
    <property type="entry name" value="Cytidine Deaminase, domain 2"/>
    <property type="match status" value="1"/>
</dbReference>
<dbReference type="OrthoDB" id="10265695at2759"/>